<dbReference type="Gene3D" id="3.40.30.10">
    <property type="entry name" value="Glutaredoxin"/>
    <property type="match status" value="1"/>
</dbReference>
<dbReference type="PROSITE" id="PS51354">
    <property type="entry name" value="GLUTAREDOXIN_2"/>
    <property type="match status" value="1"/>
</dbReference>
<evidence type="ECO:0000313" key="1">
    <source>
        <dbReference type="EMBL" id="EER12574.1"/>
    </source>
</evidence>
<accession>C5KSG0</accession>
<dbReference type="AlphaFoldDB" id="C5KSG0"/>
<organism evidence="2">
    <name type="scientific">Perkinsus marinus (strain ATCC 50983 / TXsc)</name>
    <dbReference type="NCBI Taxonomy" id="423536"/>
    <lineage>
        <taxon>Eukaryota</taxon>
        <taxon>Sar</taxon>
        <taxon>Alveolata</taxon>
        <taxon>Perkinsozoa</taxon>
        <taxon>Perkinsea</taxon>
        <taxon>Perkinsida</taxon>
        <taxon>Perkinsidae</taxon>
        <taxon>Perkinsus</taxon>
    </lineage>
</organism>
<protein>
    <recommendedName>
        <fullName evidence="3">Glutaredoxin domain-containing protein</fullName>
    </recommendedName>
</protein>
<dbReference type="Proteomes" id="UP000007800">
    <property type="component" value="Unassembled WGS sequence"/>
</dbReference>
<dbReference type="EMBL" id="GG676038">
    <property type="protein sequence ID" value="EER12574.1"/>
    <property type="molecule type" value="Genomic_DNA"/>
</dbReference>
<name>C5KSG0_PERM5</name>
<sequence>MMSLFAPARHLARSSIPRLSCARFASTFVKVVKEQNAAYTGKALKCYEESKDEVDRKLDPVFNNNNNKNKPLVLFMEGTVDAPKGQLSLNVVKMLTEDSHCRSLGAVPLVTVDVTEHPAITGYTVSKSGSEVTPHLYYNGNFYGDHDRLLSKYKNGELRKIGSNKK</sequence>
<keyword evidence="2" id="KW-1185">Reference proteome</keyword>
<gene>
    <name evidence="1" type="ORF">Pmar_PMAR027392</name>
</gene>
<reference evidence="1 2" key="1">
    <citation type="submission" date="2008-07" db="EMBL/GenBank/DDBJ databases">
        <authorList>
            <person name="El-Sayed N."/>
            <person name="Caler E."/>
            <person name="Inman J."/>
            <person name="Amedeo P."/>
            <person name="Hass B."/>
            <person name="Wortman J."/>
        </authorList>
    </citation>
    <scope>NUCLEOTIDE SEQUENCE [LARGE SCALE GENOMIC DNA]</scope>
    <source>
        <strain evidence="2">ATCC 50983 / TXsc</strain>
    </source>
</reference>
<proteinExistence type="predicted"/>
<dbReference type="SUPFAM" id="SSF52833">
    <property type="entry name" value="Thioredoxin-like"/>
    <property type="match status" value="1"/>
</dbReference>
<dbReference type="RefSeq" id="XP_002780779.1">
    <property type="nucleotide sequence ID" value="XM_002780733.1"/>
</dbReference>
<dbReference type="InterPro" id="IPR036249">
    <property type="entry name" value="Thioredoxin-like_sf"/>
</dbReference>
<dbReference type="OrthoDB" id="415696at2759"/>
<dbReference type="InParanoid" id="C5KSG0"/>
<dbReference type="OMA" id="TEDSHCR"/>
<evidence type="ECO:0000313" key="2">
    <source>
        <dbReference type="Proteomes" id="UP000007800"/>
    </source>
</evidence>
<evidence type="ECO:0008006" key="3">
    <source>
        <dbReference type="Google" id="ProtNLM"/>
    </source>
</evidence>
<dbReference type="GeneID" id="9058278"/>